<evidence type="ECO:0000313" key="1">
    <source>
        <dbReference type="EMBL" id="EME44230.1"/>
    </source>
</evidence>
<protein>
    <submittedName>
        <fullName evidence="1">Uncharacterized protein</fullName>
    </submittedName>
</protein>
<evidence type="ECO:0000313" key="2">
    <source>
        <dbReference type="Proteomes" id="UP000016933"/>
    </source>
</evidence>
<accession>N1PPC7</accession>
<dbReference type="HOGENOM" id="CLU_1209807_0_0_1"/>
<sequence>MVPSVYIDRLHTTKATTSPGLRPSLIERAVVTTHLFCSTRAGHSSSSTTGWHFVTSYIISRPSLHHYRQASLPSLPRALSASRHCMPSMNLLVLLQTMSSWKDAVVHGLGLNVCLIDPAGSIVPEQEHLTHALERTYILQVSRMVASRLISKAMYEKVDCRALPKSRSPALGPKEALLSHLVLPVIKTKDATPCPAGYCIRGPLRGVAHEPRSLVCSLVEKLLGDGLAD</sequence>
<dbReference type="OrthoDB" id="5304883at2759"/>
<reference evidence="2" key="1">
    <citation type="journal article" date="2012" name="PLoS Genet.">
        <title>The genomes of the fungal plant pathogens Cladosporium fulvum and Dothistroma septosporum reveal adaptation to different hosts and lifestyles but also signatures of common ancestry.</title>
        <authorList>
            <person name="de Wit P.J.G.M."/>
            <person name="van der Burgt A."/>
            <person name="Oekmen B."/>
            <person name="Stergiopoulos I."/>
            <person name="Abd-Elsalam K.A."/>
            <person name="Aerts A.L."/>
            <person name="Bahkali A.H."/>
            <person name="Beenen H.G."/>
            <person name="Chettri P."/>
            <person name="Cox M.P."/>
            <person name="Datema E."/>
            <person name="de Vries R.P."/>
            <person name="Dhillon B."/>
            <person name="Ganley A.R."/>
            <person name="Griffiths S.A."/>
            <person name="Guo Y."/>
            <person name="Hamelin R.C."/>
            <person name="Henrissat B."/>
            <person name="Kabir M.S."/>
            <person name="Jashni M.K."/>
            <person name="Kema G."/>
            <person name="Klaubauf S."/>
            <person name="Lapidus A."/>
            <person name="Levasseur A."/>
            <person name="Lindquist E."/>
            <person name="Mehrabi R."/>
            <person name="Ohm R.A."/>
            <person name="Owen T.J."/>
            <person name="Salamov A."/>
            <person name="Schwelm A."/>
            <person name="Schijlen E."/>
            <person name="Sun H."/>
            <person name="van den Burg H.A."/>
            <person name="van Ham R.C.H.J."/>
            <person name="Zhang S."/>
            <person name="Goodwin S.B."/>
            <person name="Grigoriev I.V."/>
            <person name="Collemare J."/>
            <person name="Bradshaw R.E."/>
        </authorList>
    </citation>
    <scope>NUCLEOTIDE SEQUENCE [LARGE SCALE GENOMIC DNA]</scope>
    <source>
        <strain evidence="2">NZE10 / CBS 128990</strain>
    </source>
</reference>
<dbReference type="EMBL" id="KB446539">
    <property type="protein sequence ID" value="EME44230.1"/>
    <property type="molecule type" value="Genomic_DNA"/>
</dbReference>
<organism evidence="1 2">
    <name type="scientific">Dothistroma septosporum (strain NZE10 / CBS 128990)</name>
    <name type="common">Red band needle blight fungus</name>
    <name type="synonym">Mycosphaerella pini</name>
    <dbReference type="NCBI Taxonomy" id="675120"/>
    <lineage>
        <taxon>Eukaryota</taxon>
        <taxon>Fungi</taxon>
        <taxon>Dikarya</taxon>
        <taxon>Ascomycota</taxon>
        <taxon>Pezizomycotina</taxon>
        <taxon>Dothideomycetes</taxon>
        <taxon>Dothideomycetidae</taxon>
        <taxon>Mycosphaerellales</taxon>
        <taxon>Mycosphaerellaceae</taxon>
        <taxon>Dothistroma</taxon>
    </lineage>
</organism>
<proteinExistence type="predicted"/>
<reference evidence="1 2" key="2">
    <citation type="journal article" date="2012" name="PLoS Pathog.">
        <title>Diverse lifestyles and strategies of plant pathogenesis encoded in the genomes of eighteen Dothideomycetes fungi.</title>
        <authorList>
            <person name="Ohm R.A."/>
            <person name="Feau N."/>
            <person name="Henrissat B."/>
            <person name="Schoch C.L."/>
            <person name="Horwitz B.A."/>
            <person name="Barry K.W."/>
            <person name="Condon B.J."/>
            <person name="Copeland A.C."/>
            <person name="Dhillon B."/>
            <person name="Glaser F."/>
            <person name="Hesse C.N."/>
            <person name="Kosti I."/>
            <person name="LaButti K."/>
            <person name="Lindquist E.A."/>
            <person name="Lucas S."/>
            <person name="Salamov A.A."/>
            <person name="Bradshaw R.E."/>
            <person name="Ciuffetti L."/>
            <person name="Hamelin R.C."/>
            <person name="Kema G.H.J."/>
            <person name="Lawrence C."/>
            <person name="Scott J.A."/>
            <person name="Spatafora J.W."/>
            <person name="Turgeon B.G."/>
            <person name="de Wit P.J.G.M."/>
            <person name="Zhong S."/>
            <person name="Goodwin S.B."/>
            <person name="Grigoriev I.V."/>
        </authorList>
    </citation>
    <scope>NUCLEOTIDE SEQUENCE [LARGE SCALE GENOMIC DNA]</scope>
    <source>
        <strain evidence="2">NZE10 / CBS 128990</strain>
    </source>
</reference>
<dbReference type="AlphaFoldDB" id="N1PPC7"/>
<name>N1PPC7_DOTSN</name>
<gene>
    <name evidence="1" type="ORF">DOTSEDRAFT_80052</name>
</gene>
<dbReference type="Proteomes" id="UP000016933">
    <property type="component" value="Unassembled WGS sequence"/>
</dbReference>
<keyword evidence="2" id="KW-1185">Reference proteome</keyword>